<evidence type="ECO:0000313" key="2">
    <source>
        <dbReference type="Proteomes" id="UP000198327"/>
    </source>
</evidence>
<accession>A0A239FDF3</accession>
<dbReference type="EMBL" id="FZOW01000003">
    <property type="protein sequence ID" value="SNS55070.1"/>
    <property type="molecule type" value="Genomic_DNA"/>
</dbReference>
<dbReference type="InterPro" id="IPR010982">
    <property type="entry name" value="Lambda_DNA-bd_dom_sf"/>
</dbReference>
<organism evidence="1 2">
    <name type="scientific">Rhodococcoides kyotonense</name>
    <dbReference type="NCBI Taxonomy" id="398843"/>
    <lineage>
        <taxon>Bacteria</taxon>
        <taxon>Bacillati</taxon>
        <taxon>Actinomycetota</taxon>
        <taxon>Actinomycetes</taxon>
        <taxon>Mycobacteriales</taxon>
        <taxon>Nocardiaceae</taxon>
        <taxon>Rhodococcoides</taxon>
    </lineage>
</organism>
<dbReference type="GO" id="GO:0003677">
    <property type="term" value="F:DNA binding"/>
    <property type="evidence" value="ECO:0007669"/>
    <property type="project" value="InterPro"/>
</dbReference>
<dbReference type="SUPFAM" id="SSF47413">
    <property type="entry name" value="lambda repressor-like DNA-binding domains"/>
    <property type="match status" value="1"/>
</dbReference>
<protein>
    <submittedName>
        <fullName evidence="1">Uncharacterized protein</fullName>
    </submittedName>
</protein>
<dbReference type="AlphaFoldDB" id="A0A239FDF3"/>
<name>A0A239FDF3_9NOCA</name>
<gene>
    <name evidence="1" type="ORF">SAMN05421642_103247</name>
</gene>
<evidence type="ECO:0000313" key="1">
    <source>
        <dbReference type="EMBL" id="SNS55070.1"/>
    </source>
</evidence>
<sequence length="226" mass="24512">MSILQNLRYLFAVSITDLSATVGRNVRFFRTTAGASGDALARATHQFGLNWSDARISTLESGKVSPTLQTLVVVSLALSSISGTEISVADLVRTEDMIDINDRLIMTGDVLAQLLEGAALETIESGEIEIKDDPNAESIAGAQRPIVADLAAVEDARHRHNSGDDRAARDLDLSPALLAMWTIKLWSSTFTEERDRRAGPLANAQKRGRVARTLKDELRQAINGDN</sequence>
<dbReference type="Gene3D" id="1.10.260.40">
    <property type="entry name" value="lambda repressor-like DNA-binding domains"/>
    <property type="match status" value="1"/>
</dbReference>
<dbReference type="Proteomes" id="UP000198327">
    <property type="component" value="Unassembled WGS sequence"/>
</dbReference>
<keyword evidence="2" id="KW-1185">Reference proteome</keyword>
<reference evidence="2" key="1">
    <citation type="submission" date="2017-06" db="EMBL/GenBank/DDBJ databases">
        <authorList>
            <person name="Varghese N."/>
            <person name="Submissions S."/>
        </authorList>
    </citation>
    <scope>NUCLEOTIDE SEQUENCE [LARGE SCALE GENOMIC DNA]</scope>
    <source>
        <strain evidence="2">JCM 23211</strain>
    </source>
</reference>
<proteinExistence type="predicted"/>